<dbReference type="SUPFAM" id="SSF56496">
    <property type="entry name" value="Fibrinogen C-terminal domain-like"/>
    <property type="match status" value="1"/>
</dbReference>
<proteinExistence type="predicted"/>
<dbReference type="PROSITE" id="PS51406">
    <property type="entry name" value="FIBRINOGEN_C_2"/>
    <property type="match status" value="1"/>
</dbReference>
<evidence type="ECO:0000313" key="4">
    <source>
        <dbReference type="Proteomes" id="UP000662747"/>
    </source>
</evidence>
<reference evidence="3 4" key="1">
    <citation type="submission" date="2021-02" db="EMBL/GenBank/DDBJ databases">
        <title>De Novo genome assembly of isolated myxobacteria.</title>
        <authorList>
            <person name="Stevens D.C."/>
        </authorList>
    </citation>
    <scope>NUCLEOTIDE SEQUENCE [LARGE SCALE GENOMIC DNA]</scope>
    <source>
        <strain evidence="4">SCPEA02</strain>
    </source>
</reference>
<dbReference type="InterPro" id="IPR002181">
    <property type="entry name" value="Fibrinogen_a/b/g_C_dom"/>
</dbReference>
<dbReference type="Pfam" id="PF13448">
    <property type="entry name" value="DUF4114"/>
    <property type="match status" value="1"/>
</dbReference>
<accession>A0ABX7NIN1</accession>
<organism evidence="3 4">
    <name type="scientific">Pyxidicoccus parkwayensis</name>
    <dbReference type="NCBI Taxonomy" id="2813578"/>
    <lineage>
        <taxon>Bacteria</taxon>
        <taxon>Pseudomonadati</taxon>
        <taxon>Myxococcota</taxon>
        <taxon>Myxococcia</taxon>
        <taxon>Myxococcales</taxon>
        <taxon>Cystobacterineae</taxon>
        <taxon>Myxococcaceae</taxon>
        <taxon>Pyxidicoccus</taxon>
    </lineage>
</organism>
<dbReference type="NCBIfam" id="NF040941">
    <property type="entry name" value="GGGWT_bact"/>
    <property type="match status" value="1"/>
</dbReference>
<evidence type="ECO:0000313" key="3">
    <source>
        <dbReference type="EMBL" id="QSQ18717.1"/>
    </source>
</evidence>
<dbReference type="Proteomes" id="UP000662747">
    <property type="component" value="Chromosome"/>
</dbReference>
<feature type="region of interest" description="Disordered" evidence="1">
    <location>
        <begin position="195"/>
        <end position="217"/>
    </location>
</feature>
<dbReference type="RefSeq" id="WP_206720305.1">
    <property type="nucleotide sequence ID" value="NZ_CP071090.1"/>
</dbReference>
<dbReference type="InterPro" id="IPR014716">
    <property type="entry name" value="Fibrinogen_a/b/g_C_1"/>
</dbReference>
<name>A0ABX7NIN1_9BACT</name>
<protein>
    <submittedName>
        <fullName evidence="3">DUF4114 domain-containing protein</fullName>
    </submittedName>
</protein>
<sequence length="419" mass="45462">MSEDTPETLPEAFLQDVANELPENQSVPVHHPDFVASTFDPNVLVTATSDVWVTFVSEGATFLNSLGYFTYPDGSPPSSASALEKHVIFENASAWGSGGVLHTGDRMYLGQFPAGTRIGFFLVSNGWNWTEVDFSRTTYYSLDALNPELNESKRRHIISVFHLGEQRRVLAFEDSDRMHEQVDDDFNDLVFTLSSTPSTGTDPTGPSIPTKPCPEAPSANPQSCNQLHQFCPSLGSGVYSLSPCGTGASPYYCDMTSEGGGWTVAGWQPASAKTSLGLANRGTVGSDNWSKSLACVQFSQIRVFNRTYDEGFSATYPASTWNYTSTNMVIGTAGTAFKQGTYGPASSQIMMGCVNYSYNGTTAVAAACDSDWQATARGHLADYAGEYCSGGRLDNTWAWSNGTTCRYRSLPYTWGFAIR</sequence>
<dbReference type="InterPro" id="IPR036056">
    <property type="entry name" value="Fibrinogen-like_C"/>
</dbReference>
<dbReference type="InterPro" id="IPR025193">
    <property type="entry name" value="DUF4114"/>
</dbReference>
<keyword evidence="4" id="KW-1185">Reference proteome</keyword>
<feature type="domain" description="Fibrinogen C-terminal" evidence="2">
    <location>
        <begin position="215"/>
        <end position="268"/>
    </location>
</feature>
<gene>
    <name evidence="3" type="ORF">JY651_25490</name>
</gene>
<dbReference type="EMBL" id="CP071090">
    <property type="protein sequence ID" value="QSQ18717.1"/>
    <property type="molecule type" value="Genomic_DNA"/>
</dbReference>
<dbReference type="Gene3D" id="3.90.215.10">
    <property type="entry name" value="Gamma Fibrinogen, chain A, domain 1"/>
    <property type="match status" value="1"/>
</dbReference>
<evidence type="ECO:0000259" key="2">
    <source>
        <dbReference type="PROSITE" id="PS51406"/>
    </source>
</evidence>
<evidence type="ECO:0000256" key="1">
    <source>
        <dbReference type="SAM" id="MobiDB-lite"/>
    </source>
</evidence>
<feature type="compositionally biased region" description="Low complexity" evidence="1">
    <location>
        <begin position="195"/>
        <end position="208"/>
    </location>
</feature>